<keyword evidence="1" id="KW-1133">Transmembrane helix</keyword>
<name>A0AAW0RU05_9HYPO</name>
<evidence type="ECO:0000313" key="3">
    <source>
        <dbReference type="EMBL" id="KAK8145640.1"/>
    </source>
</evidence>
<dbReference type="PANTHER" id="PTHR23028">
    <property type="entry name" value="ACETYLTRANSFERASE"/>
    <property type="match status" value="1"/>
</dbReference>
<comment type="caution">
    <text evidence="3">The sequence shown here is derived from an EMBL/GenBank/DDBJ whole genome shotgun (WGS) entry which is preliminary data.</text>
</comment>
<proteinExistence type="predicted"/>
<feature type="transmembrane region" description="Helical" evidence="1">
    <location>
        <begin position="423"/>
        <end position="444"/>
    </location>
</feature>
<gene>
    <name evidence="3" type="ORF">G3M48_004187</name>
</gene>
<evidence type="ECO:0000256" key="1">
    <source>
        <dbReference type="SAM" id="Phobius"/>
    </source>
</evidence>
<sequence length="495" mass="56356">MASQDSLRSAPSCTLASQIFFFLMPSFLRKDRAREAFSTPPPPMAPTAYLDGMRGLAALSVFSSHLCWQTFDTNKSWGTAEDNYHIMKLPLLRLLYGGPPAVCVFFVISGYALSYRPLGLVHRGATSELSTTMSSLTFRRGIRLYLPTAISTFMVVCLLRVGAYELTRPFANDPRYLKYILEPHPERLKSSCAQIQDWMLTMFRLADIFTWDGFAGWTTYDVHLWTIPVEFRCSLCLFLVIIATARLQSCIRLLAVGGVSWFAYLHSRWDLCLFFSGMVLAELDFARNAHVCCAGLPKSHRRPIQRRWYRIDLAWVFVSILGLYLMSQPEDGGEAAPGWRFLTSLIPGWWAEESFRYWQSIGACAFVLAAGRSQTWRRFFNSPVMQYFGKVSYALYLMQGPAMHSIGYHLFRMAYILTGVEGYKYNIGFVLGATLCIPTVIWLADVFWRAVDIPAVNFAKWIEMQCLSEGQRTATAVYPVDSSIRRHRVLAMETC</sequence>
<keyword evidence="4" id="KW-1185">Reference proteome</keyword>
<accession>A0AAW0RU05</accession>
<organism evidence="3 4">
    <name type="scientific">Beauveria asiatica</name>
    <dbReference type="NCBI Taxonomy" id="1069075"/>
    <lineage>
        <taxon>Eukaryota</taxon>
        <taxon>Fungi</taxon>
        <taxon>Dikarya</taxon>
        <taxon>Ascomycota</taxon>
        <taxon>Pezizomycotina</taxon>
        <taxon>Sordariomycetes</taxon>
        <taxon>Hypocreomycetidae</taxon>
        <taxon>Hypocreales</taxon>
        <taxon>Cordycipitaceae</taxon>
        <taxon>Beauveria</taxon>
    </lineage>
</organism>
<dbReference type="GO" id="GO:0016747">
    <property type="term" value="F:acyltransferase activity, transferring groups other than amino-acyl groups"/>
    <property type="evidence" value="ECO:0007669"/>
    <property type="project" value="InterPro"/>
</dbReference>
<feature type="transmembrane region" description="Helical" evidence="1">
    <location>
        <begin position="144"/>
        <end position="163"/>
    </location>
</feature>
<feature type="transmembrane region" description="Helical" evidence="1">
    <location>
        <begin position="91"/>
        <end position="113"/>
    </location>
</feature>
<feature type="transmembrane region" description="Helical" evidence="1">
    <location>
        <begin position="355"/>
        <end position="372"/>
    </location>
</feature>
<keyword evidence="1" id="KW-0472">Membrane</keyword>
<protein>
    <recommendedName>
        <fullName evidence="2">Acyltransferase 3 domain-containing protein</fullName>
    </recommendedName>
</protein>
<evidence type="ECO:0000259" key="2">
    <source>
        <dbReference type="Pfam" id="PF01757"/>
    </source>
</evidence>
<evidence type="ECO:0000313" key="4">
    <source>
        <dbReference type="Proteomes" id="UP001397290"/>
    </source>
</evidence>
<dbReference type="Pfam" id="PF01757">
    <property type="entry name" value="Acyl_transf_3"/>
    <property type="match status" value="1"/>
</dbReference>
<dbReference type="InterPro" id="IPR050879">
    <property type="entry name" value="Acyltransferase_3"/>
</dbReference>
<dbReference type="Proteomes" id="UP001397290">
    <property type="component" value="Unassembled WGS sequence"/>
</dbReference>
<feature type="domain" description="Acyltransferase 3" evidence="2">
    <location>
        <begin position="48"/>
        <end position="445"/>
    </location>
</feature>
<feature type="transmembrane region" description="Helical" evidence="1">
    <location>
        <begin position="308"/>
        <end position="327"/>
    </location>
</feature>
<reference evidence="3 4" key="1">
    <citation type="submission" date="2020-02" db="EMBL/GenBank/DDBJ databases">
        <title>Comparative genomics of the hypocrealean fungal genus Beauvera.</title>
        <authorList>
            <person name="Showalter D.N."/>
            <person name="Bushley K.E."/>
            <person name="Rehner S.A."/>
        </authorList>
    </citation>
    <scope>NUCLEOTIDE SEQUENCE [LARGE SCALE GENOMIC DNA]</scope>
    <source>
        <strain evidence="3 4">ARSEF4384</strain>
    </source>
</reference>
<dbReference type="PANTHER" id="PTHR23028:SF134">
    <property type="entry name" value="PUTATIVE (AFU_ORTHOLOGUE AFUA_4G08520)-RELATED"/>
    <property type="match status" value="1"/>
</dbReference>
<feature type="transmembrane region" description="Helical" evidence="1">
    <location>
        <begin position="393"/>
        <end position="411"/>
    </location>
</feature>
<dbReference type="EMBL" id="JAAHCF010000273">
    <property type="protein sequence ID" value="KAK8145640.1"/>
    <property type="molecule type" value="Genomic_DNA"/>
</dbReference>
<keyword evidence="1" id="KW-0812">Transmembrane</keyword>
<dbReference type="InterPro" id="IPR002656">
    <property type="entry name" value="Acyl_transf_3_dom"/>
</dbReference>
<dbReference type="AlphaFoldDB" id="A0AAW0RU05"/>